<evidence type="ECO:0000256" key="1">
    <source>
        <dbReference type="SAM" id="MobiDB-lite"/>
    </source>
</evidence>
<feature type="region of interest" description="Disordered" evidence="1">
    <location>
        <begin position="105"/>
        <end position="129"/>
    </location>
</feature>
<comment type="caution">
    <text evidence="2">The sequence shown here is derived from an EMBL/GenBank/DDBJ whole genome shotgun (WGS) entry which is preliminary data.</text>
</comment>
<sequence>MNGLNGKRILERNISVRYAHQASFVYTDEEEKLRKKLPALGMKMESEAPVSKERTINAIEAKLRAMERDKDEQNDFSLTSVGVNKNKAVTTRTSAIIHYPYAKASSHHHSYDVRTRSKPYSRNYPKKRY</sequence>
<protein>
    <submittedName>
        <fullName evidence="2">Uncharacterized protein</fullName>
    </submittedName>
</protein>
<proteinExistence type="predicted"/>
<keyword evidence="3" id="KW-1185">Reference proteome</keyword>
<dbReference type="AlphaFoldDB" id="A0A8J2P6C7"/>
<reference evidence="2" key="1">
    <citation type="submission" date="2021-06" db="EMBL/GenBank/DDBJ databases">
        <authorList>
            <person name="Hodson N. C."/>
            <person name="Mongue J. A."/>
            <person name="Jaron S. K."/>
        </authorList>
    </citation>
    <scope>NUCLEOTIDE SEQUENCE</scope>
</reference>
<dbReference type="EMBL" id="CAJVCH010252155">
    <property type="protein sequence ID" value="CAG7733610.1"/>
    <property type="molecule type" value="Genomic_DNA"/>
</dbReference>
<organism evidence="2 3">
    <name type="scientific">Allacma fusca</name>
    <dbReference type="NCBI Taxonomy" id="39272"/>
    <lineage>
        <taxon>Eukaryota</taxon>
        <taxon>Metazoa</taxon>
        <taxon>Ecdysozoa</taxon>
        <taxon>Arthropoda</taxon>
        <taxon>Hexapoda</taxon>
        <taxon>Collembola</taxon>
        <taxon>Symphypleona</taxon>
        <taxon>Sminthuridae</taxon>
        <taxon>Allacma</taxon>
    </lineage>
</organism>
<gene>
    <name evidence="2" type="ORF">AFUS01_LOCUS22042</name>
</gene>
<feature type="compositionally biased region" description="Basic residues" evidence="1">
    <location>
        <begin position="116"/>
        <end position="129"/>
    </location>
</feature>
<dbReference type="Proteomes" id="UP000708208">
    <property type="component" value="Unassembled WGS sequence"/>
</dbReference>
<name>A0A8J2P6C7_9HEXA</name>
<evidence type="ECO:0000313" key="2">
    <source>
        <dbReference type="EMBL" id="CAG7733610.1"/>
    </source>
</evidence>
<dbReference type="OrthoDB" id="6730379at2759"/>
<accession>A0A8J2P6C7</accession>
<evidence type="ECO:0000313" key="3">
    <source>
        <dbReference type="Proteomes" id="UP000708208"/>
    </source>
</evidence>